<evidence type="ECO:0000313" key="1">
    <source>
        <dbReference type="EMBL" id="KAF2894747.1"/>
    </source>
</evidence>
<dbReference type="Pfam" id="PF07165">
    <property type="entry name" value="DUF1397"/>
    <property type="match status" value="1"/>
</dbReference>
<dbReference type="InterPro" id="IPR009832">
    <property type="entry name" value="DUF1397"/>
</dbReference>
<evidence type="ECO:0000313" key="2">
    <source>
        <dbReference type="Proteomes" id="UP000801492"/>
    </source>
</evidence>
<accession>A0A8K0GAI4</accession>
<dbReference type="EMBL" id="VTPC01006705">
    <property type="protein sequence ID" value="KAF2894747.1"/>
    <property type="molecule type" value="Genomic_DNA"/>
</dbReference>
<dbReference type="OrthoDB" id="10429853at2759"/>
<keyword evidence="2" id="KW-1185">Reference proteome</keyword>
<organism evidence="1 2">
    <name type="scientific">Ignelater luminosus</name>
    <name type="common">Cucubano</name>
    <name type="synonym">Pyrophorus luminosus</name>
    <dbReference type="NCBI Taxonomy" id="2038154"/>
    <lineage>
        <taxon>Eukaryota</taxon>
        <taxon>Metazoa</taxon>
        <taxon>Ecdysozoa</taxon>
        <taxon>Arthropoda</taxon>
        <taxon>Hexapoda</taxon>
        <taxon>Insecta</taxon>
        <taxon>Pterygota</taxon>
        <taxon>Neoptera</taxon>
        <taxon>Endopterygota</taxon>
        <taxon>Coleoptera</taxon>
        <taxon>Polyphaga</taxon>
        <taxon>Elateriformia</taxon>
        <taxon>Elateroidea</taxon>
        <taxon>Elateridae</taxon>
        <taxon>Agrypninae</taxon>
        <taxon>Pyrophorini</taxon>
        <taxon>Ignelater</taxon>
    </lineage>
</organism>
<reference evidence="1" key="1">
    <citation type="submission" date="2019-08" db="EMBL/GenBank/DDBJ databases">
        <title>The genome of the North American firefly Photinus pyralis.</title>
        <authorList>
            <consortium name="Photinus pyralis genome working group"/>
            <person name="Fallon T.R."/>
            <person name="Sander Lower S.E."/>
            <person name="Weng J.-K."/>
        </authorList>
    </citation>
    <scope>NUCLEOTIDE SEQUENCE</scope>
    <source>
        <strain evidence="1">TRF0915ILg1</strain>
        <tissue evidence="1">Whole body</tissue>
    </source>
</reference>
<feature type="non-terminal residue" evidence="1">
    <location>
        <position position="180"/>
    </location>
</feature>
<sequence length="180" mass="20668">YSVDDFQSCINHVIVTFGADDESDAFQKICSSVRDSLHACIVLILDQLESCLDKEEYYLPKFISGWFNSTFEEHCKDGGETIKEHIKAAVTGSLDCKAIDKESTHEVAEKCFLESTLIKDFESSDFIITKNSLCQYFELGNKCFMDFLKEVCDSEISTFIEYHLRPTKLWCNKNVHKIQD</sequence>
<dbReference type="Proteomes" id="UP000801492">
    <property type="component" value="Unassembled WGS sequence"/>
</dbReference>
<comment type="caution">
    <text evidence="1">The sequence shown here is derived from an EMBL/GenBank/DDBJ whole genome shotgun (WGS) entry which is preliminary data.</text>
</comment>
<name>A0A8K0GAI4_IGNLU</name>
<gene>
    <name evidence="1" type="ORF">ILUMI_11427</name>
</gene>
<proteinExistence type="predicted"/>
<protein>
    <submittedName>
        <fullName evidence="1">Uncharacterized protein</fullName>
    </submittedName>
</protein>
<dbReference type="AlphaFoldDB" id="A0A8K0GAI4"/>